<gene>
    <name evidence="1" type="ORF">HLB23_21995</name>
</gene>
<protein>
    <submittedName>
        <fullName evidence="1">Uncharacterized protein</fullName>
    </submittedName>
</protein>
<proteinExistence type="predicted"/>
<name>A0A849C4F7_9NOCA</name>
<accession>A0A849C4F7</accession>
<organism evidence="1 2">
    <name type="scientific">Nocardia uniformis</name>
    <dbReference type="NCBI Taxonomy" id="53432"/>
    <lineage>
        <taxon>Bacteria</taxon>
        <taxon>Bacillati</taxon>
        <taxon>Actinomycetota</taxon>
        <taxon>Actinomycetes</taxon>
        <taxon>Mycobacteriales</taxon>
        <taxon>Nocardiaceae</taxon>
        <taxon>Nocardia</taxon>
    </lineage>
</organism>
<dbReference type="AlphaFoldDB" id="A0A849C4F7"/>
<evidence type="ECO:0000313" key="2">
    <source>
        <dbReference type="Proteomes" id="UP000586827"/>
    </source>
</evidence>
<evidence type="ECO:0000313" key="1">
    <source>
        <dbReference type="EMBL" id="NNH72496.1"/>
    </source>
</evidence>
<sequence length="65" mass="7035">MPEPMKGLVMSNLDEQRDKLQLLCEEVAELLGVEHPAVVALQHAATELSVAASGPRRYADYSQAG</sequence>
<keyword evidence="2" id="KW-1185">Reference proteome</keyword>
<dbReference type="RefSeq" id="WP_157553026.1">
    <property type="nucleotide sequence ID" value="NZ_JABELX010000008.1"/>
</dbReference>
<comment type="caution">
    <text evidence="1">The sequence shown here is derived from an EMBL/GenBank/DDBJ whole genome shotgun (WGS) entry which is preliminary data.</text>
</comment>
<dbReference type="Proteomes" id="UP000586827">
    <property type="component" value="Unassembled WGS sequence"/>
</dbReference>
<dbReference type="EMBL" id="JABELX010000008">
    <property type="protein sequence ID" value="NNH72496.1"/>
    <property type="molecule type" value="Genomic_DNA"/>
</dbReference>
<reference evidence="1 2" key="1">
    <citation type="submission" date="2020-05" db="EMBL/GenBank/DDBJ databases">
        <title>MicrobeNet Type strains.</title>
        <authorList>
            <person name="Nicholson A.C."/>
        </authorList>
    </citation>
    <scope>NUCLEOTIDE SEQUENCE [LARGE SCALE GENOMIC DNA]</scope>
    <source>
        <strain evidence="1 2">JCM 3224</strain>
    </source>
</reference>